<dbReference type="Gene3D" id="3.30.1600.10">
    <property type="entry name" value="SIR2/SIRT2 'Small Domain"/>
    <property type="match status" value="1"/>
</dbReference>
<feature type="binding site" evidence="3">
    <location>
        <begin position="14"/>
        <end position="33"/>
    </location>
    <ligand>
        <name>NAD(+)</name>
        <dbReference type="ChEBI" id="CHEBI:57540"/>
    </ligand>
</feature>
<comment type="caution">
    <text evidence="3 4">Lacks conserved residue(s) required for the propagation of feature annotation.</text>
</comment>
<dbReference type="GO" id="GO:0017136">
    <property type="term" value="F:histone deacetylase activity, NAD-dependent"/>
    <property type="evidence" value="ECO:0007669"/>
    <property type="project" value="TreeGrafter"/>
</dbReference>
<protein>
    <recommendedName>
        <fullName evidence="3">NAD-dependent protein deacylase</fullName>
        <ecNumber evidence="3">2.3.1.286</ecNumber>
    </recommendedName>
    <alternativeName>
        <fullName evidence="3">Regulatory protein SIR2 homolog</fullName>
    </alternativeName>
</protein>
<evidence type="ECO:0000259" key="5">
    <source>
        <dbReference type="PROSITE" id="PS50305"/>
    </source>
</evidence>
<accession>A0A328XPD5</accession>
<evidence type="ECO:0000256" key="2">
    <source>
        <dbReference type="ARBA" id="ARBA00023027"/>
    </source>
</evidence>
<dbReference type="InterPro" id="IPR026590">
    <property type="entry name" value="Ssirtuin_cat_dom"/>
</dbReference>
<dbReference type="EMBL" id="QLSX01000006">
    <property type="protein sequence ID" value="RAR60914.1"/>
    <property type="molecule type" value="Genomic_DNA"/>
</dbReference>
<comment type="similarity">
    <text evidence="3">Belongs to the sirtuin family. Class III subfamily.</text>
</comment>
<dbReference type="PANTHER" id="PTHR11085">
    <property type="entry name" value="NAD-DEPENDENT PROTEIN DEACYLASE SIRTUIN-5, MITOCHONDRIAL-RELATED"/>
    <property type="match status" value="1"/>
</dbReference>
<sequence length="254" mass="27610">MEEQRAPHLVVLTGAGISAESGIRTFRASDGLWEEHSIEAVATPEGFARDPERVLRFYNERREQVRRAEPNAAHRALAELEQAGIRVSIVTQNIDDLHERAGSRDVLHLHGEILMARSTVDERLRYPLRRGGIRLGDVCDKGSQLRPDVVWFGEAVPRYADACDIVAEADLLLVVGTSLAVMPAALLLEQVPLDAYAVLVDPDAHGLAPPGVGRLALPAGQGVPRLVEYWKATGQLEVPNDLLATEPATGSDEG</sequence>
<feature type="domain" description="Deacetylase sirtuin-type" evidence="5">
    <location>
        <begin position="1"/>
        <end position="233"/>
    </location>
</feature>
<dbReference type="PANTHER" id="PTHR11085:SF4">
    <property type="entry name" value="NAD-DEPENDENT PROTEIN DEACYLASE"/>
    <property type="match status" value="1"/>
</dbReference>
<dbReference type="InterPro" id="IPR026591">
    <property type="entry name" value="Sirtuin_cat_small_dom_sf"/>
</dbReference>
<evidence type="ECO:0000256" key="1">
    <source>
        <dbReference type="ARBA" id="ARBA00022679"/>
    </source>
</evidence>
<keyword evidence="2 3" id="KW-0520">NAD</keyword>
<comment type="function">
    <text evidence="3">NAD-dependent lysine deacetylase and desuccinylase that specifically removes acetyl and succinyl groups on target proteins. Modulates the activities of several proteins which are inactive in their acylated form.</text>
</comment>
<dbReference type="OrthoDB" id="9800582at2"/>
<dbReference type="GO" id="GO:0070403">
    <property type="term" value="F:NAD+ binding"/>
    <property type="evidence" value="ECO:0007669"/>
    <property type="project" value="UniProtKB-UniRule"/>
</dbReference>
<evidence type="ECO:0000313" key="7">
    <source>
        <dbReference type="Proteomes" id="UP000249700"/>
    </source>
</evidence>
<dbReference type="HAMAP" id="MF_01121">
    <property type="entry name" value="Sirtuin_ClassIII"/>
    <property type="match status" value="1"/>
</dbReference>
<feature type="binding site" evidence="3">
    <location>
        <position position="61"/>
    </location>
    <ligand>
        <name>substrate</name>
    </ligand>
</feature>
<dbReference type="InterPro" id="IPR050134">
    <property type="entry name" value="NAD-dep_sirtuin_deacylases"/>
</dbReference>
<name>A0A328XPD5_9GAMM</name>
<evidence type="ECO:0000256" key="4">
    <source>
        <dbReference type="PROSITE-ProRule" id="PRU00236"/>
    </source>
</evidence>
<dbReference type="AlphaFoldDB" id="A0A328XPD5"/>
<comment type="caution">
    <text evidence="6">The sequence shown here is derived from an EMBL/GenBank/DDBJ whole genome shotgun (WGS) entry which is preliminary data.</text>
</comment>
<dbReference type="Proteomes" id="UP000249700">
    <property type="component" value="Unassembled WGS sequence"/>
</dbReference>
<dbReference type="InterPro" id="IPR027546">
    <property type="entry name" value="Sirtuin_class_III"/>
</dbReference>
<evidence type="ECO:0000256" key="3">
    <source>
        <dbReference type="HAMAP-Rule" id="MF_01121"/>
    </source>
</evidence>
<feature type="binding site" evidence="3">
    <location>
        <position position="219"/>
    </location>
    <ligand>
        <name>NAD(+)</name>
        <dbReference type="ChEBI" id="CHEBI:57540"/>
    </ligand>
</feature>
<comment type="domain">
    <text evidence="3">2 residues (Tyr-58 and Arg-61) present in a large hydrophobic pocket are probably involved in substrate specificity. They are important for desuccinylation activity, but dispensable for deacetylation activity.</text>
</comment>
<keyword evidence="3" id="KW-0963">Cytoplasm</keyword>
<keyword evidence="1" id="KW-0808">Transferase</keyword>
<dbReference type="GO" id="GO:0036054">
    <property type="term" value="F:protein-malonyllysine demalonylase activity"/>
    <property type="evidence" value="ECO:0007669"/>
    <property type="project" value="InterPro"/>
</dbReference>
<dbReference type="InterPro" id="IPR003000">
    <property type="entry name" value="Sirtuin"/>
</dbReference>
<feature type="binding site" evidence="3">
    <location>
        <begin position="176"/>
        <end position="178"/>
    </location>
    <ligand>
        <name>NAD(+)</name>
        <dbReference type="ChEBI" id="CHEBI:57540"/>
    </ligand>
</feature>
<gene>
    <name evidence="3" type="primary">cobB</name>
    <name evidence="6" type="ORF">BCL93_106119</name>
</gene>
<dbReference type="PROSITE" id="PS50305">
    <property type="entry name" value="SIRTUIN"/>
    <property type="match status" value="1"/>
</dbReference>
<proteinExistence type="inferred from homology"/>
<dbReference type="InterPro" id="IPR029035">
    <property type="entry name" value="DHS-like_NAD/FAD-binding_dom"/>
</dbReference>
<dbReference type="RefSeq" id="WP_112055093.1">
    <property type="nucleotide sequence ID" value="NZ_QLSX01000006.1"/>
</dbReference>
<feature type="binding site" evidence="3">
    <location>
        <begin position="92"/>
        <end position="95"/>
    </location>
    <ligand>
        <name>NAD(+)</name>
        <dbReference type="ChEBI" id="CHEBI:57540"/>
    </ligand>
</feature>
<feature type="binding site" evidence="3">
    <location>
        <position position="58"/>
    </location>
    <ligand>
        <name>substrate</name>
    </ligand>
</feature>
<dbReference type="SUPFAM" id="SSF52467">
    <property type="entry name" value="DHS-like NAD/FAD-binding domain"/>
    <property type="match status" value="1"/>
</dbReference>
<evidence type="ECO:0000313" key="6">
    <source>
        <dbReference type="EMBL" id="RAR60914.1"/>
    </source>
</evidence>
<dbReference type="GO" id="GO:0005737">
    <property type="term" value="C:cytoplasm"/>
    <property type="evidence" value="ECO:0007669"/>
    <property type="project" value="UniProtKB-SubCell"/>
</dbReference>
<reference evidence="6 7" key="1">
    <citation type="submission" date="2018-06" db="EMBL/GenBank/DDBJ databases">
        <title>Comparative analysis of microorganisms from saline springs in Andes Mountain Range, Colombia.</title>
        <authorList>
            <person name="Rubin E."/>
        </authorList>
    </citation>
    <scope>NUCLEOTIDE SEQUENCE [LARGE SCALE GENOMIC DNA]</scope>
    <source>
        <strain evidence="6 7">USBA-857</strain>
    </source>
</reference>
<dbReference type="EC" id="2.3.1.286" evidence="3"/>
<feature type="active site" description="Proton acceptor" evidence="3">
    <location>
        <position position="110"/>
    </location>
</feature>
<comment type="catalytic activity">
    <reaction evidence="3">
        <text>N(6)-succinyl-L-lysyl-[protein] + NAD(+) + H2O = 2''-O-succinyl-ADP-D-ribose + nicotinamide + L-lysyl-[protein]</text>
        <dbReference type="Rhea" id="RHEA:47668"/>
        <dbReference type="Rhea" id="RHEA-COMP:9752"/>
        <dbReference type="Rhea" id="RHEA-COMP:11877"/>
        <dbReference type="ChEBI" id="CHEBI:15377"/>
        <dbReference type="ChEBI" id="CHEBI:17154"/>
        <dbReference type="ChEBI" id="CHEBI:29969"/>
        <dbReference type="ChEBI" id="CHEBI:57540"/>
        <dbReference type="ChEBI" id="CHEBI:87830"/>
        <dbReference type="ChEBI" id="CHEBI:87832"/>
    </reaction>
</comment>
<dbReference type="Pfam" id="PF02146">
    <property type="entry name" value="SIR2"/>
    <property type="match status" value="1"/>
</dbReference>
<comment type="subcellular location">
    <subcellularLocation>
        <location evidence="3">Cytoplasm</location>
    </subcellularLocation>
</comment>
<dbReference type="Gene3D" id="3.40.50.1220">
    <property type="entry name" value="TPP-binding domain"/>
    <property type="match status" value="1"/>
</dbReference>
<dbReference type="GO" id="GO:0036055">
    <property type="term" value="F:protein-succinyllysine desuccinylase activity"/>
    <property type="evidence" value="ECO:0007669"/>
    <property type="project" value="UniProtKB-UniRule"/>
</dbReference>
<organism evidence="6 7">
    <name type="scientific">Onishia taeanensis</name>
    <dbReference type="NCBI Taxonomy" id="284577"/>
    <lineage>
        <taxon>Bacteria</taxon>
        <taxon>Pseudomonadati</taxon>
        <taxon>Pseudomonadota</taxon>
        <taxon>Gammaproteobacteria</taxon>
        <taxon>Oceanospirillales</taxon>
        <taxon>Halomonadaceae</taxon>
        <taxon>Onishia</taxon>
    </lineage>
</organism>
<comment type="catalytic activity">
    <reaction evidence="3">
        <text>N(6)-acetyl-L-lysyl-[protein] + NAD(+) + H2O = 2''-O-acetyl-ADP-D-ribose + nicotinamide + L-lysyl-[protein]</text>
        <dbReference type="Rhea" id="RHEA:43636"/>
        <dbReference type="Rhea" id="RHEA-COMP:9752"/>
        <dbReference type="Rhea" id="RHEA-COMP:10731"/>
        <dbReference type="ChEBI" id="CHEBI:15377"/>
        <dbReference type="ChEBI" id="CHEBI:17154"/>
        <dbReference type="ChEBI" id="CHEBI:29969"/>
        <dbReference type="ChEBI" id="CHEBI:57540"/>
        <dbReference type="ChEBI" id="CHEBI:61930"/>
        <dbReference type="ChEBI" id="CHEBI:83767"/>
        <dbReference type="EC" id="2.3.1.286"/>
    </reaction>
</comment>